<keyword evidence="1" id="KW-1133">Transmembrane helix</keyword>
<feature type="transmembrane region" description="Helical" evidence="1">
    <location>
        <begin position="295"/>
        <end position="317"/>
    </location>
</feature>
<protein>
    <submittedName>
        <fullName evidence="2">Stage III sporulation protein AE</fullName>
    </submittedName>
</protein>
<sequence>MFRKDLRKKFFILLISSILIQIFIPCMTKAFANEETKEKNLIESSEEMKLETDNKLNSLYDYINKMKTDEELLNELDPKSYVESYIKNGQGNLTIKELGLIAVNLLFKEVRVVLKLVISVVAIAILCSLLKNLEDAFKNESISNIAFYACYSVLIIILSRSFLISIDVATNVINSISEFMNALLPVLVGMIALAGGFVQAATMDPIVLGSVILIPKIYSNFIIPMILVSFVLKFANNLSTEHKIDNLCKLVSQGILWFQGIIITVFIAMLTIRGITADTMDAVALKTTKFAVDNFVPIVGKAFSDAITSVAGYSLIIKNAITGIGLIVIVLIILYPIIKLVLMTFIYKISASLVEPISDKRITSALSMIGESMVLLTSCVISVSFMFFILLGIMASAGKFVVGG</sequence>
<dbReference type="RefSeq" id="WP_080022657.1">
    <property type="nucleotide sequence ID" value="NZ_LTAY01000037.1"/>
</dbReference>
<name>A0A1V4SV80_9CLOT</name>
<dbReference type="AlphaFoldDB" id="A0A1V4SV80"/>
<feature type="transmembrane region" description="Helical" evidence="1">
    <location>
        <begin position="145"/>
        <end position="163"/>
    </location>
</feature>
<reference evidence="2 3" key="1">
    <citation type="submission" date="2016-02" db="EMBL/GenBank/DDBJ databases">
        <title>Genome sequence of Clostridium thermobutyricum DSM 4928.</title>
        <authorList>
            <person name="Poehlein A."/>
            <person name="Daniel R."/>
        </authorList>
    </citation>
    <scope>NUCLEOTIDE SEQUENCE [LARGE SCALE GENOMIC DNA]</scope>
    <source>
        <strain evidence="2 3">DSM 4928</strain>
    </source>
</reference>
<feature type="transmembrane region" description="Helical" evidence="1">
    <location>
        <begin position="213"/>
        <end position="235"/>
    </location>
</feature>
<dbReference type="EMBL" id="LTAY01000037">
    <property type="protein sequence ID" value="OPX47879.1"/>
    <property type="molecule type" value="Genomic_DNA"/>
</dbReference>
<feature type="transmembrane region" description="Helical" evidence="1">
    <location>
        <begin position="112"/>
        <end position="133"/>
    </location>
</feature>
<proteinExistence type="predicted"/>
<dbReference type="NCBIfam" id="TIGR02829">
    <property type="entry name" value="spore_III_AE"/>
    <property type="match status" value="1"/>
</dbReference>
<gene>
    <name evidence="2" type="primary">spoIIIAE</name>
    <name evidence="2" type="ORF">CLTHE_14500</name>
</gene>
<feature type="transmembrane region" description="Helical" evidence="1">
    <location>
        <begin position="183"/>
        <end position="201"/>
    </location>
</feature>
<feature type="transmembrane region" description="Helical" evidence="1">
    <location>
        <begin position="255"/>
        <end position="275"/>
    </location>
</feature>
<keyword evidence="1" id="KW-0812">Transmembrane</keyword>
<organism evidence="2 3">
    <name type="scientific">Clostridium thermobutyricum DSM 4928</name>
    <dbReference type="NCBI Taxonomy" id="1121339"/>
    <lineage>
        <taxon>Bacteria</taxon>
        <taxon>Bacillati</taxon>
        <taxon>Bacillota</taxon>
        <taxon>Clostridia</taxon>
        <taxon>Eubacteriales</taxon>
        <taxon>Clostridiaceae</taxon>
        <taxon>Clostridium</taxon>
    </lineage>
</organism>
<dbReference type="Pfam" id="PF09546">
    <property type="entry name" value="Spore_III_AE"/>
    <property type="match status" value="1"/>
</dbReference>
<evidence type="ECO:0000313" key="3">
    <source>
        <dbReference type="Proteomes" id="UP000191448"/>
    </source>
</evidence>
<feature type="transmembrane region" description="Helical" evidence="1">
    <location>
        <begin position="368"/>
        <end position="395"/>
    </location>
</feature>
<accession>A0A1V4SV80</accession>
<evidence type="ECO:0000256" key="1">
    <source>
        <dbReference type="SAM" id="Phobius"/>
    </source>
</evidence>
<feature type="transmembrane region" description="Helical" evidence="1">
    <location>
        <begin position="323"/>
        <end position="347"/>
    </location>
</feature>
<dbReference type="InterPro" id="IPR014194">
    <property type="entry name" value="Spore_III_AE"/>
</dbReference>
<keyword evidence="1" id="KW-0472">Membrane</keyword>
<evidence type="ECO:0000313" key="2">
    <source>
        <dbReference type="EMBL" id="OPX47879.1"/>
    </source>
</evidence>
<dbReference type="OrthoDB" id="1706761at2"/>
<comment type="caution">
    <text evidence="2">The sequence shown here is derived from an EMBL/GenBank/DDBJ whole genome shotgun (WGS) entry which is preliminary data.</text>
</comment>
<dbReference type="Proteomes" id="UP000191448">
    <property type="component" value="Unassembled WGS sequence"/>
</dbReference>